<gene>
    <name evidence="7" type="ORF">J2S15_003825</name>
</gene>
<evidence type="ECO:0000256" key="4">
    <source>
        <dbReference type="ARBA" id="ARBA00022679"/>
    </source>
</evidence>
<keyword evidence="2" id="KW-0597">Phosphoprotein</keyword>
<keyword evidence="5" id="KW-0598">Phosphotransferase system</keyword>
<dbReference type="InterPro" id="IPR016152">
    <property type="entry name" value="PTrfase/Anion_transptr"/>
</dbReference>
<evidence type="ECO:0000313" key="7">
    <source>
        <dbReference type="EMBL" id="MDQ0363064.1"/>
    </source>
</evidence>
<dbReference type="PANTHER" id="PTHR47738">
    <property type="entry name" value="PTS SYSTEM FRUCTOSE-LIKE EIIA COMPONENT-RELATED"/>
    <property type="match status" value="1"/>
</dbReference>
<name>A0ABU0E8M0_9FIRM</name>
<reference evidence="7 8" key="1">
    <citation type="submission" date="2023-07" db="EMBL/GenBank/DDBJ databases">
        <title>Genomic Encyclopedia of Type Strains, Phase IV (KMG-IV): sequencing the most valuable type-strain genomes for metagenomic binning, comparative biology and taxonomic classification.</title>
        <authorList>
            <person name="Goeker M."/>
        </authorList>
    </citation>
    <scope>NUCLEOTIDE SEQUENCE [LARGE SCALE GENOMIC DNA]</scope>
    <source>
        <strain evidence="7 8">DSM 16784</strain>
    </source>
</reference>
<keyword evidence="3" id="KW-0762">Sugar transport</keyword>
<dbReference type="EMBL" id="JAUSUR010000009">
    <property type="protein sequence ID" value="MDQ0363064.1"/>
    <property type="molecule type" value="Genomic_DNA"/>
</dbReference>
<dbReference type="PROSITE" id="PS51094">
    <property type="entry name" value="PTS_EIIA_TYPE_2"/>
    <property type="match status" value="1"/>
</dbReference>
<dbReference type="Proteomes" id="UP001230220">
    <property type="component" value="Unassembled WGS sequence"/>
</dbReference>
<feature type="domain" description="PTS EIIA type-2" evidence="6">
    <location>
        <begin position="21"/>
        <end position="163"/>
    </location>
</feature>
<sequence length="168" mass="19251">MQKLHNKVKNLTWISRKDYYMLINKELIQLDVEYKTKEEVIENVAKLFDNEAKLNDLSGYIQAVKDREAEVSTNMGDHIGIPHARTNTVKEPGLAFVRLKDPIKWDDNGEVQIVFQIAVPETGGDLHLKILSKLARKLIYEEFKQKLFNVQSEDEVLSLIQEATGGLV</sequence>
<dbReference type="SUPFAM" id="SSF55804">
    <property type="entry name" value="Phoshotransferase/anion transport protein"/>
    <property type="match status" value="1"/>
</dbReference>
<accession>A0ABU0E8M0</accession>
<comment type="caution">
    <text evidence="7">The sequence shown here is derived from an EMBL/GenBank/DDBJ whole genome shotgun (WGS) entry which is preliminary data.</text>
</comment>
<evidence type="ECO:0000313" key="8">
    <source>
        <dbReference type="Proteomes" id="UP001230220"/>
    </source>
</evidence>
<dbReference type="InterPro" id="IPR051541">
    <property type="entry name" value="PTS_SugarTrans_NitroReg"/>
</dbReference>
<evidence type="ECO:0000256" key="2">
    <source>
        <dbReference type="ARBA" id="ARBA00022553"/>
    </source>
</evidence>
<proteinExistence type="predicted"/>
<organism evidence="7 8">
    <name type="scientific">Breznakia pachnodae</name>
    <dbReference type="NCBI Taxonomy" id="265178"/>
    <lineage>
        <taxon>Bacteria</taxon>
        <taxon>Bacillati</taxon>
        <taxon>Bacillota</taxon>
        <taxon>Erysipelotrichia</taxon>
        <taxon>Erysipelotrichales</taxon>
        <taxon>Erysipelotrichaceae</taxon>
        <taxon>Breznakia</taxon>
    </lineage>
</organism>
<dbReference type="PANTHER" id="PTHR47738:SF2">
    <property type="entry name" value="PTS SYSTEM FRUCTOSE-LIKE EIIA COMPONENT"/>
    <property type="match status" value="1"/>
</dbReference>
<dbReference type="InterPro" id="IPR002178">
    <property type="entry name" value="PTS_EIIA_type-2_dom"/>
</dbReference>
<dbReference type="NCBIfam" id="TIGR00848">
    <property type="entry name" value="fruA"/>
    <property type="match status" value="1"/>
</dbReference>
<evidence type="ECO:0000256" key="5">
    <source>
        <dbReference type="ARBA" id="ARBA00022683"/>
    </source>
</evidence>
<evidence type="ECO:0000256" key="3">
    <source>
        <dbReference type="ARBA" id="ARBA00022597"/>
    </source>
</evidence>
<keyword evidence="8" id="KW-1185">Reference proteome</keyword>
<dbReference type="InterPro" id="IPR004715">
    <property type="entry name" value="PTS_IIA_fruc"/>
</dbReference>
<keyword evidence="1" id="KW-0813">Transport</keyword>
<evidence type="ECO:0000256" key="1">
    <source>
        <dbReference type="ARBA" id="ARBA00022448"/>
    </source>
</evidence>
<dbReference type="Pfam" id="PF00359">
    <property type="entry name" value="PTS_EIIA_2"/>
    <property type="match status" value="1"/>
</dbReference>
<protein>
    <submittedName>
        <fullName evidence="7">Fructose-specific phosphotransferase system IIA component</fullName>
    </submittedName>
</protein>
<dbReference type="CDD" id="cd00211">
    <property type="entry name" value="PTS_IIA_fru"/>
    <property type="match status" value="1"/>
</dbReference>
<dbReference type="RefSeq" id="WP_307411572.1">
    <property type="nucleotide sequence ID" value="NZ_JAUSUR010000009.1"/>
</dbReference>
<evidence type="ECO:0000259" key="6">
    <source>
        <dbReference type="PROSITE" id="PS51094"/>
    </source>
</evidence>
<dbReference type="Gene3D" id="3.40.930.10">
    <property type="entry name" value="Mannitol-specific EII, Chain A"/>
    <property type="match status" value="1"/>
</dbReference>
<keyword evidence="4" id="KW-0808">Transferase</keyword>